<proteinExistence type="predicted"/>
<dbReference type="RefSeq" id="WP_146787856.1">
    <property type="nucleotide sequence ID" value="NZ_BAABIO010000003.1"/>
</dbReference>
<dbReference type="GO" id="GO:0016757">
    <property type="term" value="F:glycosyltransferase activity"/>
    <property type="evidence" value="ECO:0007669"/>
    <property type="project" value="InterPro"/>
</dbReference>
<dbReference type="SUPFAM" id="SSF53756">
    <property type="entry name" value="UDP-Glycosyltransferase/glycogen phosphorylase"/>
    <property type="match status" value="1"/>
</dbReference>
<feature type="domain" description="Glycosyltransferase subfamily 4-like N-terminal" evidence="3">
    <location>
        <begin position="20"/>
        <end position="171"/>
    </location>
</feature>
<feature type="domain" description="Glycosyl transferase family 1" evidence="2">
    <location>
        <begin position="192"/>
        <end position="347"/>
    </location>
</feature>
<dbReference type="InterPro" id="IPR028098">
    <property type="entry name" value="Glyco_trans_4-like_N"/>
</dbReference>
<dbReference type="Proteomes" id="UP000321204">
    <property type="component" value="Chromosome"/>
</dbReference>
<evidence type="ECO:0000313" key="4">
    <source>
        <dbReference type="EMBL" id="QEC56668.1"/>
    </source>
</evidence>
<evidence type="ECO:0000259" key="3">
    <source>
        <dbReference type="Pfam" id="PF13439"/>
    </source>
</evidence>
<keyword evidence="1 4" id="KW-0808">Transferase</keyword>
<evidence type="ECO:0000313" key="5">
    <source>
        <dbReference type="Proteomes" id="UP000321204"/>
    </source>
</evidence>
<accession>A0A5B8UJC3</accession>
<protein>
    <submittedName>
        <fullName evidence="4">Glycosyltransferase family 4 protein</fullName>
    </submittedName>
</protein>
<evidence type="ECO:0000256" key="1">
    <source>
        <dbReference type="ARBA" id="ARBA00022679"/>
    </source>
</evidence>
<dbReference type="EMBL" id="CP042433">
    <property type="protein sequence ID" value="QEC56668.1"/>
    <property type="molecule type" value="Genomic_DNA"/>
</dbReference>
<name>A0A5B8UJC3_9BACT</name>
<dbReference type="InterPro" id="IPR001296">
    <property type="entry name" value="Glyco_trans_1"/>
</dbReference>
<keyword evidence="5" id="KW-1185">Reference proteome</keyword>
<dbReference type="PANTHER" id="PTHR46401">
    <property type="entry name" value="GLYCOSYLTRANSFERASE WBBK-RELATED"/>
    <property type="match status" value="1"/>
</dbReference>
<evidence type="ECO:0000259" key="2">
    <source>
        <dbReference type="Pfam" id="PF00534"/>
    </source>
</evidence>
<sequence>MKERLKIFVDAHCFDTEYQGSRTFVKEIYRAMSVKKDIVLYLAANDIGKLQENFPSGENIVFLKYRSRQSFFRLACEIPLLIRKHRIDVAHFQYITPLFKNCRQVVTIHDVIFNDYPGEFSKGYRLLKGFLYKRSTKTADVLTTVSTFSKTSIQKHLTNCNPVHVIANGVSKKFFAAHDKEEARAFLKKRYGIENIILYVSRIEPRKNHAALLQAYLDLKAYEKGHHLVFIGHETKPVVALNTMLRVVTPDAKQQIHFLTNIGDEDLLRFYRAAHVFVYPSKAEGFGIPPLEAGAVGVPVLCSSSSAMKEFSFFGDSLFEPMDYERLKKALAAILQKEHDTDNLKKISEQIRAGYSWEASAEKLYGLIK</sequence>
<dbReference type="OrthoDB" id="9801609at2"/>
<dbReference type="Pfam" id="PF00534">
    <property type="entry name" value="Glycos_transf_1"/>
    <property type="match status" value="1"/>
</dbReference>
<dbReference type="PANTHER" id="PTHR46401:SF2">
    <property type="entry name" value="GLYCOSYLTRANSFERASE WBBK-RELATED"/>
    <property type="match status" value="1"/>
</dbReference>
<dbReference type="Pfam" id="PF13439">
    <property type="entry name" value="Glyco_transf_4"/>
    <property type="match status" value="1"/>
</dbReference>
<organism evidence="4 5">
    <name type="scientific">Flavisolibacter ginsenosidimutans</name>
    <dbReference type="NCBI Taxonomy" id="661481"/>
    <lineage>
        <taxon>Bacteria</taxon>
        <taxon>Pseudomonadati</taxon>
        <taxon>Bacteroidota</taxon>
        <taxon>Chitinophagia</taxon>
        <taxon>Chitinophagales</taxon>
        <taxon>Chitinophagaceae</taxon>
        <taxon>Flavisolibacter</taxon>
    </lineage>
</organism>
<dbReference type="CDD" id="cd03809">
    <property type="entry name" value="GT4_MtfB-like"/>
    <property type="match status" value="1"/>
</dbReference>
<reference evidence="4 5" key="1">
    <citation type="journal article" date="2015" name="Int. J. Syst. Evol. Microbiol.">
        <title>Flavisolibacter ginsenosidimutans sp. nov., with ginsenoside-converting activity isolated from soil used for cultivating ginseng.</title>
        <authorList>
            <person name="Zhao Y."/>
            <person name="Liu Q."/>
            <person name="Kang M.S."/>
            <person name="Jin F."/>
            <person name="Yu H."/>
            <person name="Im W.T."/>
        </authorList>
    </citation>
    <scope>NUCLEOTIDE SEQUENCE [LARGE SCALE GENOMIC DNA]</scope>
    <source>
        <strain evidence="4 5">Gsoil 636</strain>
    </source>
</reference>
<dbReference type="KEGG" id="fgg:FSB75_12435"/>
<dbReference type="Gene3D" id="3.40.50.2000">
    <property type="entry name" value="Glycogen Phosphorylase B"/>
    <property type="match status" value="2"/>
</dbReference>
<gene>
    <name evidence="4" type="ORF">FSB75_12435</name>
</gene>
<dbReference type="AlphaFoldDB" id="A0A5B8UJC3"/>